<keyword evidence="2" id="KW-0548">Nucleotidyltransferase</keyword>
<dbReference type="PANTHER" id="PTHR43793:SF1">
    <property type="entry name" value="FAD SYNTHASE"/>
    <property type="match status" value="1"/>
</dbReference>
<dbReference type="AlphaFoldDB" id="A0A1F7KA63"/>
<protein>
    <recommendedName>
        <fullName evidence="3">Cytidyltransferase-like domain-containing protein</fullName>
    </recommendedName>
</protein>
<gene>
    <name evidence="4" type="ORF">A2209_00150</name>
</gene>
<dbReference type="Proteomes" id="UP000178450">
    <property type="component" value="Unassembled WGS sequence"/>
</dbReference>
<evidence type="ECO:0000259" key="3">
    <source>
        <dbReference type="Pfam" id="PF01467"/>
    </source>
</evidence>
<dbReference type="PANTHER" id="PTHR43793">
    <property type="entry name" value="FAD SYNTHASE"/>
    <property type="match status" value="1"/>
</dbReference>
<reference evidence="4 5" key="1">
    <citation type="journal article" date="2016" name="Nat. Commun.">
        <title>Thousands of microbial genomes shed light on interconnected biogeochemical processes in an aquifer system.</title>
        <authorList>
            <person name="Anantharaman K."/>
            <person name="Brown C.T."/>
            <person name="Hug L.A."/>
            <person name="Sharon I."/>
            <person name="Castelle C.J."/>
            <person name="Probst A.J."/>
            <person name="Thomas B.C."/>
            <person name="Singh A."/>
            <person name="Wilkins M.J."/>
            <person name="Karaoz U."/>
            <person name="Brodie E.L."/>
            <person name="Williams K.H."/>
            <person name="Hubbard S.S."/>
            <person name="Banfield J.F."/>
        </authorList>
    </citation>
    <scope>NUCLEOTIDE SEQUENCE [LARGE SCALE GENOMIC DNA]</scope>
</reference>
<dbReference type="InterPro" id="IPR014729">
    <property type="entry name" value="Rossmann-like_a/b/a_fold"/>
</dbReference>
<dbReference type="SUPFAM" id="SSF52374">
    <property type="entry name" value="Nucleotidylyl transferase"/>
    <property type="match status" value="1"/>
</dbReference>
<dbReference type="InterPro" id="IPR004821">
    <property type="entry name" value="Cyt_trans-like"/>
</dbReference>
<evidence type="ECO:0000256" key="1">
    <source>
        <dbReference type="ARBA" id="ARBA00022679"/>
    </source>
</evidence>
<evidence type="ECO:0000313" key="4">
    <source>
        <dbReference type="EMBL" id="OGK64730.1"/>
    </source>
</evidence>
<accession>A0A1F7KA63</accession>
<comment type="caution">
    <text evidence="4">The sequence shown here is derived from an EMBL/GenBank/DDBJ whole genome shotgun (WGS) entry which is preliminary data.</text>
</comment>
<sequence>MIKKIVLVGGCFDLFHYGHLQFLKAAKKQGNYLVVAVDPDDFILLRKKREPIHTQKQRVEILKNLRFVDQVIALPLLKTYNDYLALVKKIKPAVIAVTAGDPQLKNKQKQAQTVGAKVKVVTPLIKNFSSTSIIAKLDN</sequence>
<dbReference type="EMBL" id="MGBG01000015">
    <property type="protein sequence ID" value="OGK64730.1"/>
    <property type="molecule type" value="Genomic_DNA"/>
</dbReference>
<dbReference type="GO" id="GO:0016779">
    <property type="term" value="F:nucleotidyltransferase activity"/>
    <property type="evidence" value="ECO:0007669"/>
    <property type="project" value="UniProtKB-KW"/>
</dbReference>
<organism evidence="4 5">
    <name type="scientific">Candidatus Roizmanbacteria bacterium RIFOXYA1_FULL_41_12</name>
    <dbReference type="NCBI Taxonomy" id="1802082"/>
    <lineage>
        <taxon>Bacteria</taxon>
        <taxon>Candidatus Roizmaniibacteriota</taxon>
    </lineage>
</organism>
<keyword evidence="1" id="KW-0808">Transferase</keyword>
<feature type="domain" description="Cytidyltransferase-like" evidence="3">
    <location>
        <begin position="7"/>
        <end position="122"/>
    </location>
</feature>
<dbReference type="InterPro" id="IPR050385">
    <property type="entry name" value="Archaeal_FAD_synthase"/>
</dbReference>
<evidence type="ECO:0000313" key="5">
    <source>
        <dbReference type="Proteomes" id="UP000178450"/>
    </source>
</evidence>
<dbReference type="Pfam" id="PF01467">
    <property type="entry name" value="CTP_transf_like"/>
    <property type="match status" value="1"/>
</dbReference>
<name>A0A1F7KA63_9BACT</name>
<dbReference type="Gene3D" id="3.40.50.620">
    <property type="entry name" value="HUPs"/>
    <property type="match status" value="1"/>
</dbReference>
<proteinExistence type="predicted"/>
<dbReference type="NCBIfam" id="TIGR00125">
    <property type="entry name" value="cyt_tran_rel"/>
    <property type="match status" value="1"/>
</dbReference>
<evidence type="ECO:0000256" key="2">
    <source>
        <dbReference type="ARBA" id="ARBA00022695"/>
    </source>
</evidence>